<dbReference type="Proteomes" id="UP000184204">
    <property type="component" value="Unassembled WGS sequence"/>
</dbReference>
<keyword evidence="4" id="KW-1185">Reference proteome</keyword>
<protein>
    <submittedName>
        <fullName evidence="3">Uncharacterized protein</fullName>
    </submittedName>
</protein>
<keyword evidence="1" id="KW-0732">Signal</keyword>
<evidence type="ECO:0000256" key="1">
    <source>
        <dbReference type="SAM" id="SignalP"/>
    </source>
</evidence>
<dbReference type="AlphaFoldDB" id="A0A110A707"/>
<reference evidence="4" key="2">
    <citation type="submission" date="2016-01" db="EMBL/GenBank/DDBJ databases">
        <authorList>
            <person name="Poehlein A."/>
            <person name="Schlien K."/>
            <person name="Gottschalk G."/>
            <person name="Buckel W."/>
            <person name="Daniel R."/>
        </authorList>
    </citation>
    <scope>NUCLEOTIDE SEQUENCE [LARGE SCALE GENOMIC DNA]</scope>
    <source>
        <strain evidence="4">X2</strain>
    </source>
</reference>
<reference evidence="2 4" key="1">
    <citation type="journal article" date="2016" name="Genome Announc.">
        <title>Complete Genome Sequence of the Amino Acid-Fermenting Clostridium propionicum X2 (DSM 1682).</title>
        <authorList>
            <person name="Poehlein A."/>
            <person name="Schlien K."/>
            <person name="Chowdhury N.P."/>
            <person name="Gottschalk G."/>
            <person name="Buckel W."/>
            <person name="Daniel R."/>
        </authorList>
    </citation>
    <scope>NUCLEOTIDE SEQUENCE [LARGE SCALE GENOMIC DNA]</scope>
    <source>
        <strain evidence="2 4">X2</strain>
    </source>
</reference>
<dbReference type="Proteomes" id="UP000068026">
    <property type="component" value="Chromosome"/>
</dbReference>
<dbReference type="RefSeq" id="WP_066048244.1">
    <property type="nucleotide sequence ID" value="NZ_CP014223.1"/>
</dbReference>
<accession>A0A110A707</accession>
<reference evidence="3" key="4">
    <citation type="submission" date="2016-11" db="EMBL/GenBank/DDBJ databases">
        <authorList>
            <person name="Varghese N."/>
            <person name="Submissions S."/>
        </authorList>
    </citation>
    <scope>NUCLEOTIDE SEQUENCE</scope>
    <source>
        <strain evidence="3">DSM 1682</strain>
    </source>
</reference>
<gene>
    <name evidence="2" type="ORF">CPRO_08980</name>
    <name evidence="3" type="ORF">SAMN02745151_00585</name>
</gene>
<sequence length="376" mass="42369">MKIKKIALGLSLCLCVNAFNISEVFAYENKIWGISNSDGLITINIGDKKNAGNQWIDQEIMLSPYIFKDGYTYSVGSDNNSIVTCKLGTSEYEEPSIKLIGVSAGTTKIRLYEKSNGKFIEIGRSAVKVNKAESSLFINDEIYKVKTEYDEDHVKIGKIHKTYSIDTCYTIGLYEETLRASSLLQGAKYTCVSNKPGITCETKNNSKGELRNFINIKEYGDYTLSYYQEYNGKKIKYSERNISVKPIQLNKEVWLFKGEAVDAYAVAGYLPDTVAENKALYFESKEQPYTDIYGSLNSTDFWFGFGEDKIKVTEVLDYYKVTFQNYNIIGNNYGDVTLQCYVVDGDVPYSQRAEKGQYIGDVTFHVVPFPAGSPNA</sequence>
<evidence type="ECO:0000313" key="3">
    <source>
        <dbReference type="EMBL" id="SHE40430.1"/>
    </source>
</evidence>
<organism evidence="3 5">
    <name type="scientific">Anaerotignum propionicum DSM 1682</name>
    <dbReference type="NCBI Taxonomy" id="991789"/>
    <lineage>
        <taxon>Bacteria</taxon>
        <taxon>Bacillati</taxon>
        <taxon>Bacillota</taxon>
        <taxon>Clostridia</taxon>
        <taxon>Lachnospirales</taxon>
        <taxon>Anaerotignaceae</taxon>
        <taxon>Anaerotignum</taxon>
    </lineage>
</organism>
<dbReference type="EMBL" id="CP014223">
    <property type="protein sequence ID" value="AMJ40498.1"/>
    <property type="molecule type" value="Genomic_DNA"/>
</dbReference>
<reference evidence="5" key="3">
    <citation type="submission" date="2016-11" db="EMBL/GenBank/DDBJ databases">
        <authorList>
            <person name="Jaros S."/>
            <person name="Januszkiewicz K."/>
            <person name="Wedrychowicz H."/>
        </authorList>
    </citation>
    <scope>NUCLEOTIDE SEQUENCE [LARGE SCALE GENOMIC DNA]</scope>
    <source>
        <strain evidence="5">DSM 1682</strain>
    </source>
</reference>
<name>A0A110A707_ANAPI</name>
<proteinExistence type="predicted"/>
<evidence type="ECO:0000313" key="5">
    <source>
        <dbReference type="Proteomes" id="UP000184204"/>
    </source>
</evidence>
<feature type="signal peptide" evidence="1">
    <location>
        <begin position="1"/>
        <end position="26"/>
    </location>
</feature>
<dbReference type="EMBL" id="FQUA01000002">
    <property type="protein sequence ID" value="SHE40430.1"/>
    <property type="molecule type" value="Genomic_DNA"/>
</dbReference>
<feature type="chain" id="PRO_5044547985" evidence="1">
    <location>
        <begin position="27"/>
        <end position="376"/>
    </location>
</feature>
<dbReference type="KEGG" id="cpro:CPRO_08980"/>
<evidence type="ECO:0000313" key="4">
    <source>
        <dbReference type="Proteomes" id="UP000068026"/>
    </source>
</evidence>
<evidence type="ECO:0000313" key="2">
    <source>
        <dbReference type="EMBL" id="AMJ40498.1"/>
    </source>
</evidence>